<reference evidence="2" key="1">
    <citation type="submission" date="2013-09" db="EMBL/GenBank/DDBJ databases">
        <title>Corchorus olitorius genome sequencing.</title>
        <authorList>
            <person name="Alam M."/>
            <person name="Haque M.S."/>
            <person name="Islam M.S."/>
            <person name="Emdad E.M."/>
            <person name="Islam M.M."/>
            <person name="Ahmed B."/>
            <person name="Halim A."/>
            <person name="Hossen Q.M.M."/>
            <person name="Hossain M.Z."/>
            <person name="Ahmed R."/>
            <person name="Khan M.M."/>
            <person name="Islam R."/>
            <person name="Rashid M.M."/>
            <person name="Khan S.A."/>
            <person name="Rahman M.S."/>
            <person name="Alam M."/>
            <person name="Yahiya A.S."/>
            <person name="Khan M.S."/>
            <person name="Azam M.S."/>
            <person name="Haque T."/>
            <person name="Lashkar M.Z.H."/>
            <person name="Akhand A.I."/>
            <person name="Morshed G."/>
            <person name="Roy S."/>
            <person name="Uddin K.S."/>
            <person name="Rabeya T."/>
            <person name="Hossain A.S."/>
            <person name="Chowdhury A."/>
            <person name="Snigdha A.R."/>
            <person name="Mortoza M.S."/>
            <person name="Matin S.A."/>
            <person name="Hoque S.M.E."/>
            <person name="Islam M.K."/>
            <person name="Roy D.K."/>
            <person name="Haider R."/>
            <person name="Moosa M.M."/>
            <person name="Elias S.M."/>
            <person name="Hasan A.M."/>
            <person name="Jahan S."/>
            <person name="Shafiuddin M."/>
            <person name="Mahmood N."/>
            <person name="Shommy N.S."/>
        </authorList>
    </citation>
    <scope>NUCLEOTIDE SEQUENCE [LARGE SCALE GENOMIC DNA]</scope>
    <source>
        <strain evidence="2">cv. O-4</strain>
    </source>
</reference>
<comment type="caution">
    <text evidence="1">The sequence shown here is derived from an EMBL/GenBank/DDBJ whole genome shotgun (WGS) entry which is preliminary data.</text>
</comment>
<dbReference type="Proteomes" id="UP000187203">
    <property type="component" value="Unassembled WGS sequence"/>
</dbReference>
<name>A0A1R3L289_9ROSI</name>
<sequence length="78" mass="7416">MAGADSPAVARRAGAAGAGVCGAYLEPASGTGRAEPHAAAAGADRLPAVSRQYRVAGAASAAVVSGGGEWPVASAVRR</sequence>
<proteinExistence type="predicted"/>
<gene>
    <name evidence="1" type="ORF">COLO4_01749</name>
</gene>
<accession>A0A1R3L289</accession>
<feature type="non-terminal residue" evidence="1">
    <location>
        <position position="78"/>
    </location>
</feature>
<evidence type="ECO:0000313" key="1">
    <source>
        <dbReference type="EMBL" id="OMP13399.1"/>
    </source>
</evidence>
<evidence type="ECO:0000313" key="2">
    <source>
        <dbReference type="Proteomes" id="UP000187203"/>
    </source>
</evidence>
<organism evidence="1 2">
    <name type="scientific">Corchorus olitorius</name>
    <dbReference type="NCBI Taxonomy" id="93759"/>
    <lineage>
        <taxon>Eukaryota</taxon>
        <taxon>Viridiplantae</taxon>
        <taxon>Streptophyta</taxon>
        <taxon>Embryophyta</taxon>
        <taxon>Tracheophyta</taxon>
        <taxon>Spermatophyta</taxon>
        <taxon>Magnoliopsida</taxon>
        <taxon>eudicotyledons</taxon>
        <taxon>Gunneridae</taxon>
        <taxon>Pentapetalae</taxon>
        <taxon>rosids</taxon>
        <taxon>malvids</taxon>
        <taxon>Malvales</taxon>
        <taxon>Malvaceae</taxon>
        <taxon>Grewioideae</taxon>
        <taxon>Apeibeae</taxon>
        <taxon>Corchorus</taxon>
    </lineage>
</organism>
<protein>
    <submittedName>
        <fullName evidence="1">Uncharacterized protein</fullName>
    </submittedName>
</protein>
<dbReference type="AlphaFoldDB" id="A0A1R3L289"/>
<dbReference type="EMBL" id="AWUE01004379">
    <property type="protein sequence ID" value="OMP13399.1"/>
    <property type="molecule type" value="Genomic_DNA"/>
</dbReference>
<keyword evidence="2" id="KW-1185">Reference proteome</keyword>